<sequence>MNSLRPQINSPWQATVSLRWPLTAPSQVSALGRPIRPLCQKRATYTTKTYNRTINTTFGNASSNVEQVYRRTISQKCSRSIHTVPTKSPQAVIKGRASYSTEATVAGEPTVHAVFESKTGTWQYVIADPSTLAAAIIDPVLDFDPANLAVTTSSADALLSLVKAKGYTVDKILETHAHADHLSAASYLQKCLTQQQGHRPPIGIGKRIGQVQKLFSQRYAIPREEYDGVFDILFDDDETFSIGDLSVTVMHLPGHTPDHLGYKVGGNVFCGDSLFHADIGTARCDFPGGSANSLFNSGRKLLSLPDHVKIWTGHDYPPEGRDAPVPWLSVRDHKRQNRHLKDGITEEDFVSLRKERDAKLAAPRLLHQSLQMNIRAGQLPKPTESGYRMLHVPLKMQGGEW</sequence>
<dbReference type="FunFam" id="3.60.15.10:FF:000033">
    <property type="entry name" value="MBL fold metallo-hydrolase"/>
    <property type="match status" value="1"/>
</dbReference>
<dbReference type="SMART" id="SM00849">
    <property type="entry name" value="Lactamase_B"/>
    <property type="match status" value="1"/>
</dbReference>
<name>A0A5N5XGE3_9EURO</name>
<dbReference type="Proteomes" id="UP000326565">
    <property type="component" value="Unassembled WGS sequence"/>
</dbReference>
<dbReference type="InterPro" id="IPR044528">
    <property type="entry name" value="POD-like_MBL-fold"/>
</dbReference>
<protein>
    <submittedName>
        <fullName evidence="3">Beta-lactamase-like protein</fullName>
    </submittedName>
</protein>
<gene>
    <name evidence="3" type="ORF">BDV29DRAFT_164690</name>
</gene>
<dbReference type="AlphaFoldDB" id="A0A5N5XGE3"/>
<dbReference type="OrthoDB" id="449487at2759"/>
<feature type="domain" description="Metallo-beta-lactamase" evidence="2">
    <location>
        <begin position="120"/>
        <end position="314"/>
    </location>
</feature>
<dbReference type="EMBL" id="ML732151">
    <property type="protein sequence ID" value="KAB8079265.1"/>
    <property type="molecule type" value="Genomic_DNA"/>
</dbReference>
<evidence type="ECO:0000313" key="4">
    <source>
        <dbReference type="Proteomes" id="UP000326565"/>
    </source>
</evidence>
<dbReference type="InterPro" id="IPR036866">
    <property type="entry name" value="RibonucZ/Hydroxyglut_hydro"/>
</dbReference>
<dbReference type="InterPro" id="IPR001279">
    <property type="entry name" value="Metallo-B-lactamas"/>
</dbReference>
<dbReference type="PANTHER" id="PTHR43084">
    <property type="entry name" value="PERSULFIDE DIOXYGENASE ETHE1"/>
    <property type="match status" value="1"/>
</dbReference>
<dbReference type="InterPro" id="IPR051682">
    <property type="entry name" value="Mito_Persulfide_Diox"/>
</dbReference>
<reference evidence="3 4" key="1">
    <citation type="submission" date="2019-04" db="EMBL/GenBank/DDBJ databases">
        <title>Friends and foes A comparative genomics study of 23 Aspergillus species from section Flavi.</title>
        <authorList>
            <consortium name="DOE Joint Genome Institute"/>
            <person name="Kjaerbolling I."/>
            <person name="Vesth T."/>
            <person name="Frisvad J.C."/>
            <person name="Nybo J.L."/>
            <person name="Theobald S."/>
            <person name="Kildgaard S."/>
            <person name="Isbrandt T."/>
            <person name="Kuo A."/>
            <person name="Sato A."/>
            <person name="Lyhne E.K."/>
            <person name="Kogle M.E."/>
            <person name="Wiebenga A."/>
            <person name="Kun R.S."/>
            <person name="Lubbers R.J."/>
            <person name="Makela M.R."/>
            <person name="Barry K."/>
            <person name="Chovatia M."/>
            <person name="Clum A."/>
            <person name="Daum C."/>
            <person name="Haridas S."/>
            <person name="He G."/>
            <person name="LaButti K."/>
            <person name="Lipzen A."/>
            <person name="Mondo S."/>
            <person name="Riley R."/>
            <person name="Salamov A."/>
            <person name="Simmons B.A."/>
            <person name="Magnuson J.K."/>
            <person name="Henrissat B."/>
            <person name="Mortensen U.H."/>
            <person name="Larsen T.O."/>
            <person name="Devries R.P."/>
            <person name="Grigoriev I.V."/>
            <person name="Machida M."/>
            <person name="Baker S.E."/>
            <person name="Andersen M.R."/>
        </authorList>
    </citation>
    <scope>NUCLEOTIDE SEQUENCE [LARGE SCALE GENOMIC DNA]</scope>
    <source>
        <strain evidence="3 4">CBS 151.66</strain>
    </source>
</reference>
<evidence type="ECO:0000256" key="1">
    <source>
        <dbReference type="ARBA" id="ARBA00022723"/>
    </source>
</evidence>
<dbReference type="CDD" id="cd07724">
    <property type="entry name" value="POD-like_MBL-fold"/>
    <property type="match status" value="1"/>
</dbReference>
<proteinExistence type="predicted"/>
<dbReference type="GO" id="GO:0050313">
    <property type="term" value="F:sulfur dioxygenase activity"/>
    <property type="evidence" value="ECO:0007669"/>
    <property type="project" value="InterPro"/>
</dbReference>
<organism evidence="3 4">
    <name type="scientific">Aspergillus leporis</name>
    <dbReference type="NCBI Taxonomy" id="41062"/>
    <lineage>
        <taxon>Eukaryota</taxon>
        <taxon>Fungi</taxon>
        <taxon>Dikarya</taxon>
        <taxon>Ascomycota</taxon>
        <taxon>Pezizomycotina</taxon>
        <taxon>Eurotiomycetes</taxon>
        <taxon>Eurotiomycetidae</taxon>
        <taxon>Eurotiales</taxon>
        <taxon>Aspergillaceae</taxon>
        <taxon>Aspergillus</taxon>
        <taxon>Aspergillus subgen. Circumdati</taxon>
    </lineage>
</organism>
<dbReference type="Pfam" id="PF00753">
    <property type="entry name" value="Lactamase_B"/>
    <property type="match status" value="1"/>
</dbReference>
<keyword evidence="4" id="KW-1185">Reference proteome</keyword>
<dbReference type="SUPFAM" id="SSF56281">
    <property type="entry name" value="Metallo-hydrolase/oxidoreductase"/>
    <property type="match status" value="1"/>
</dbReference>
<evidence type="ECO:0000259" key="2">
    <source>
        <dbReference type="SMART" id="SM00849"/>
    </source>
</evidence>
<accession>A0A5N5XGE3</accession>
<dbReference type="PANTHER" id="PTHR43084:SF1">
    <property type="entry name" value="PERSULFIDE DIOXYGENASE ETHE1, MITOCHONDRIAL"/>
    <property type="match status" value="1"/>
</dbReference>
<keyword evidence="1" id="KW-0479">Metal-binding</keyword>
<dbReference type="GO" id="GO:0046872">
    <property type="term" value="F:metal ion binding"/>
    <property type="evidence" value="ECO:0007669"/>
    <property type="project" value="UniProtKB-KW"/>
</dbReference>
<dbReference type="GO" id="GO:0070813">
    <property type="term" value="P:hydrogen sulfide metabolic process"/>
    <property type="evidence" value="ECO:0007669"/>
    <property type="project" value="TreeGrafter"/>
</dbReference>
<dbReference type="Gene3D" id="3.60.15.10">
    <property type="entry name" value="Ribonuclease Z/Hydroxyacylglutathione hydrolase-like"/>
    <property type="match status" value="1"/>
</dbReference>
<evidence type="ECO:0000313" key="3">
    <source>
        <dbReference type="EMBL" id="KAB8079265.1"/>
    </source>
</evidence>
<dbReference type="GO" id="GO:0006749">
    <property type="term" value="P:glutathione metabolic process"/>
    <property type="evidence" value="ECO:0007669"/>
    <property type="project" value="InterPro"/>
</dbReference>